<keyword evidence="22" id="KW-1185">Reference proteome</keyword>
<comment type="similarity">
    <text evidence="2 14 16">Belongs to the TonB-dependent receptor family.</text>
</comment>
<dbReference type="GO" id="GO:0009279">
    <property type="term" value="C:cell outer membrane"/>
    <property type="evidence" value="ECO:0007669"/>
    <property type="project" value="UniProtKB-SubCell"/>
</dbReference>
<evidence type="ECO:0000259" key="19">
    <source>
        <dbReference type="Pfam" id="PF00593"/>
    </source>
</evidence>
<sequence length="724" mass="81442">MRFHLIQLLPALSFAVFIHTAQGSTPLPHQHPDKDSATPNKPQKTSTHAQQSSSNPETLAPVKVYANTYRSTGTKTDLSPMEAPMSYEVYDADYLRQHQVDSINEALRYVPGITTENRSTATLFDQYTIRGFVSYNNYYNGLPLQYIHNWNLYPQVDAFATQSIEVLKGPTSSLYGSAPPGGMINQIGKQPERYEHTQLKLSTGNNYLQELGIDHNGVVNDDFDYRIVALARKQHAQMKTTRQERKLFAPSATWRITPKTTLNLNLYYQDDPKLVPSTPLPAAGAVYAAPWGKLASDAYAGDKNWNNAARRVTMLGYKINHRFNNHLKFLQNFRYTKGSLLQRNTYTSSISGPILNRNAYETDEKMNGYAIDNQLAWDTKLGSTEHKLLFGIDYQRLQSSVTYQDTFGSGTPSINLADPNYYQFNPSSIVSHFTYKQTSSTKSNQLGLYAQDEMHWKSFTLLGDIRHDHYRSDDNQITSGSASSTKIDQHHISTRLAGIYTFDNGLAPYLSYATSYQPTSGRDVKTGKTVKPTTAKQYEVGVKFKTPSRSIKFTAAAFDIIQSNIVKYDSAPANYTQVGEVTSKGIETTLWSRLTEQLDVQANYTYQHVEVTKNADSSLIGKTPVWVANTKASIWGTYYMNPAFDFSLGIRYVGKTPIDDANSDFVSGHTLADLASTYRFNDNYKVNFTVTNLTNKRYVGACYDTTNCWMGAEREAKLSLLVDF</sequence>
<dbReference type="InterPro" id="IPR036942">
    <property type="entry name" value="Beta-barrel_TonB_sf"/>
</dbReference>
<evidence type="ECO:0000256" key="11">
    <source>
        <dbReference type="ARBA" id="ARBA00023136"/>
    </source>
</evidence>
<evidence type="ECO:0000256" key="17">
    <source>
        <dbReference type="SAM" id="MobiDB-lite"/>
    </source>
</evidence>
<dbReference type="AlphaFoldDB" id="A0A4R1J8J4"/>
<keyword evidence="13 14" id="KW-0998">Cell outer membrane</keyword>
<protein>
    <submittedName>
        <fullName evidence="21">Iron complex outermembrane receptor protein</fullName>
    </submittedName>
</protein>
<evidence type="ECO:0000256" key="6">
    <source>
        <dbReference type="ARBA" id="ARBA00022692"/>
    </source>
</evidence>
<feature type="compositionally biased region" description="Polar residues" evidence="17">
    <location>
        <begin position="37"/>
        <end position="57"/>
    </location>
</feature>
<keyword evidence="6 14" id="KW-0812">Transmembrane</keyword>
<keyword evidence="7 18" id="KW-0732">Signal</keyword>
<evidence type="ECO:0000256" key="13">
    <source>
        <dbReference type="ARBA" id="ARBA00023237"/>
    </source>
</evidence>
<dbReference type="GO" id="GO:0015891">
    <property type="term" value="P:siderophore transport"/>
    <property type="evidence" value="ECO:0007669"/>
    <property type="project" value="InterPro"/>
</dbReference>
<comment type="subcellular location">
    <subcellularLocation>
        <location evidence="1 14">Cell outer membrane</location>
        <topology evidence="1 14">Multi-pass membrane protein</topology>
    </subcellularLocation>
</comment>
<evidence type="ECO:0000256" key="4">
    <source>
        <dbReference type="ARBA" id="ARBA00022452"/>
    </source>
</evidence>
<dbReference type="PROSITE" id="PS01156">
    <property type="entry name" value="TONB_DEPENDENT_REC_2"/>
    <property type="match status" value="1"/>
</dbReference>
<keyword evidence="9" id="KW-0406">Ion transport</keyword>
<dbReference type="Gene3D" id="2.40.170.20">
    <property type="entry name" value="TonB-dependent receptor, beta-barrel domain"/>
    <property type="match status" value="1"/>
</dbReference>
<keyword evidence="11 14" id="KW-0472">Membrane</keyword>
<evidence type="ECO:0000256" key="12">
    <source>
        <dbReference type="ARBA" id="ARBA00023170"/>
    </source>
</evidence>
<feature type="short sequence motif" description="TonB C-terminal box" evidence="15">
    <location>
        <begin position="707"/>
        <end position="724"/>
    </location>
</feature>
<dbReference type="NCBIfam" id="TIGR01783">
    <property type="entry name" value="TonB-siderophor"/>
    <property type="match status" value="1"/>
</dbReference>
<evidence type="ECO:0000256" key="9">
    <source>
        <dbReference type="ARBA" id="ARBA00023065"/>
    </source>
</evidence>
<reference evidence="21 22" key="1">
    <citation type="submission" date="2019-03" db="EMBL/GenBank/DDBJ databases">
        <title>Genomic Encyclopedia of Type Strains, Phase IV (KMG-IV): sequencing the most valuable type-strain genomes for metagenomic binning, comparative biology and taxonomic classification.</title>
        <authorList>
            <person name="Goeker M."/>
        </authorList>
    </citation>
    <scope>NUCLEOTIDE SEQUENCE [LARGE SCALE GENOMIC DNA]</scope>
    <source>
        <strain evidence="21 22">DSM 18577</strain>
    </source>
</reference>
<keyword evidence="4 14" id="KW-1134">Transmembrane beta strand</keyword>
<evidence type="ECO:0000256" key="14">
    <source>
        <dbReference type="PROSITE-ProRule" id="PRU01360"/>
    </source>
</evidence>
<feature type="signal peptide" evidence="18">
    <location>
        <begin position="1"/>
        <end position="23"/>
    </location>
</feature>
<dbReference type="Gene3D" id="2.170.130.10">
    <property type="entry name" value="TonB-dependent receptor, plug domain"/>
    <property type="match status" value="1"/>
</dbReference>
<feature type="region of interest" description="Disordered" evidence="17">
    <location>
        <begin position="25"/>
        <end position="60"/>
    </location>
</feature>
<keyword evidence="12 21" id="KW-0675">Receptor</keyword>
<evidence type="ECO:0000256" key="16">
    <source>
        <dbReference type="RuleBase" id="RU003357"/>
    </source>
</evidence>
<evidence type="ECO:0000256" key="18">
    <source>
        <dbReference type="SAM" id="SignalP"/>
    </source>
</evidence>
<dbReference type="PROSITE" id="PS52016">
    <property type="entry name" value="TONB_DEPENDENT_REC_3"/>
    <property type="match status" value="1"/>
</dbReference>
<evidence type="ECO:0000256" key="2">
    <source>
        <dbReference type="ARBA" id="ARBA00009810"/>
    </source>
</evidence>
<dbReference type="SUPFAM" id="SSF56935">
    <property type="entry name" value="Porins"/>
    <property type="match status" value="1"/>
</dbReference>
<dbReference type="Pfam" id="PF07715">
    <property type="entry name" value="Plug"/>
    <property type="match status" value="1"/>
</dbReference>
<feature type="domain" description="TonB-dependent receptor-like beta-barrel" evidence="19">
    <location>
        <begin position="254"/>
        <end position="693"/>
    </location>
</feature>
<dbReference type="Proteomes" id="UP000295565">
    <property type="component" value="Unassembled WGS sequence"/>
</dbReference>
<proteinExistence type="inferred from homology"/>
<dbReference type="PANTHER" id="PTHR32552">
    <property type="entry name" value="FERRICHROME IRON RECEPTOR-RELATED"/>
    <property type="match status" value="1"/>
</dbReference>
<gene>
    <name evidence="21" type="ORF">EV690_3263</name>
</gene>
<dbReference type="CDD" id="cd01347">
    <property type="entry name" value="ligand_gated_channel"/>
    <property type="match status" value="1"/>
</dbReference>
<dbReference type="EMBL" id="SMGD01000017">
    <property type="protein sequence ID" value="TCK46677.1"/>
    <property type="molecule type" value="Genomic_DNA"/>
</dbReference>
<dbReference type="GO" id="GO:0038023">
    <property type="term" value="F:signaling receptor activity"/>
    <property type="evidence" value="ECO:0007669"/>
    <property type="project" value="InterPro"/>
</dbReference>
<evidence type="ECO:0000256" key="1">
    <source>
        <dbReference type="ARBA" id="ARBA00004571"/>
    </source>
</evidence>
<keyword evidence="3 14" id="KW-0813">Transport</keyword>
<dbReference type="Pfam" id="PF00593">
    <property type="entry name" value="TonB_dep_Rec_b-barrel"/>
    <property type="match status" value="1"/>
</dbReference>
<name>A0A4R1J8J4_9GAMM</name>
<dbReference type="PANTHER" id="PTHR32552:SF68">
    <property type="entry name" value="FERRICHROME OUTER MEMBRANE TRANSPORTER_PHAGE RECEPTOR"/>
    <property type="match status" value="1"/>
</dbReference>
<evidence type="ECO:0000256" key="5">
    <source>
        <dbReference type="ARBA" id="ARBA00022496"/>
    </source>
</evidence>
<evidence type="ECO:0000313" key="21">
    <source>
        <dbReference type="EMBL" id="TCK46677.1"/>
    </source>
</evidence>
<dbReference type="InterPro" id="IPR010105">
    <property type="entry name" value="TonB_sidphr_rcpt"/>
</dbReference>
<keyword evidence="10 16" id="KW-0798">TonB box</keyword>
<dbReference type="InterPro" id="IPR012910">
    <property type="entry name" value="Plug_dom"/>
</dbReference>
<dbReference type="OrthoDB" id="127311at2"/>
<evidence type="ECO:0000256" key="7">
    <source>
        <dbReference type="ARBA" id="ARBA00022729"/>
    </source>
</evidence>
<evidence type="ECO:0000256" key="10">
    <source>
        <dbReference type="ARBA" id="ARBA00023077"/>
    </source>
</evidence>
<evidence type="ECO:0000313" key="22">
    <source>
        <dbReference type="Proteomes" id="UP000295565"/>
    </source>
</evidence>
<evidence type="ECO:0000256" key="15">
    <source>
        <dbReference type="PROSITE-ProRule" id="PRU10144"/>
    </source>
</evidence>
<keyword evidence="8" id="KW-0408">Iron</keyword>
<organism evidence="21 22">
    <name type="scientific">Celerinatantimonas diazotrophica</name>
    <dbReference type="NCBI Taxonomy" id="412034"/>
    <lineage>
        <taxon>Bacteria</taxon>
        <taxon>Pseudomonadati</taxon>
        <taxon>Pseudomonadota</taxon>
        <taxon>Gammaproteobacteria</taxon>
        <taxon>Celerinatantimonadaceae</taxon>
        <taxon>Celerinatantimonas</taxon>
    </lineage>
</organism>
<accession>A0A4R1J8J4</accession>
<dbReference type="RefSeq" id="WP_131914009.1">
    <property type="nucleotide sequence ID" value="NZ_OU594967.1"/>
</dbReference>
<dbReference type="InterPro" id="IPR000531">
    <property type="entry name" value="Beta-barrel_TonB"/>
</dbReference>
<evidence type="ECO:0000259" key="20">
    <source>
        <dbReference type="Pfam" id="PF07715"/>
    </source>
</evidence>
<dbReference type="InterPro" id="IPR037066">
    <property type="entry name" value="Plug_dom_sf"/>
</dbReference>
<feature type="chain" id="PRO_5020774110" evidence="18">
    <location>
        <begin position="24"/>
        <end position="724"/>
    </location>
</feature>
<evidence type="ECO:0000256" key="8">
    <source>
        <dbReference type="ARBA" id="ARBA00023004"/>
    </source>
</evidence>
<dbReference type="InterPro" id="IPR010917">
    <property type="entry name" value="TonB_rcpt_CS"/>
</dbReference>
<keyword evidence="5" id="KW-0410">Iron transport</keyword>
<comment type="caution">
    <text evidence="21">The sequence shown here is derived from an EMBL/GenBank/DDBJ whole genome shotgun (WGS) entry which is preliminary data.</text>
</comment>
<dbReference type="GO" id="GO:0015344">
    <property type="term" value="F:siderophore uptake transmembrane transporter activity"/>
    <property type="evidence" value="ECO:0007669"/>
    <property type="project" value="TreeGrafter"/>
</dbReference>
<feature type="domain" description="TonB-dependent receptor plug" evidence="20">
    <location>
        <begin position="80"/>
        <end position="182"/>
    </location>
</feature>
<evidence type="ECO:0000256" key="3">
    <source>
        <dbReference type="ARBA" id="ARBA00022448"/>
    </source>
</evidence>
<dbReference type="InterPro" id="IPR039426">
    <property type="entry name" value="TonB-dep_rcpt-like"/>
</dbReference>